<keyword evidence="1" id="KW-0812">Transmembrane</keyword>
<evidence type="ECO:0000313" key="2">
    <source>
        <dbReference type="EMBL" id="QDT21276.1"/>
    </source>
</evidence>
<sequence length="66" mass="7416">MLLLSGLRQQMKKHKDDLLVIVGGAGLFMFGFLDEGLAWFFKSSGVLMFLWGCATLYVNLKSSEQQ</sequence>
<organism evidence="2 3">
    <name type="scientific">Gimesia chilikensis</name>
    <dbReference type="NCBI Taxonomy" id="2605989"/>
    <lineage>
        <taxon>Bacteria</taxon>
        <taxon>Pseudomonadati</taxon>
        <taxon>Planctomycetota</taxon>
        <taxon>Planctomycetia</taxon>
        <taxon>Planctomycetales</taxon>
        <taxon>Planctomycetaceae</taxon>
        <taxon>Gimesia</taxon>
    </lineage>
</organism>
<protein>
    <submittedName>
        <fullName evidence="2">Uncharacterized protein</fullName>
    </submittedName>
</protein>
<dbReference type="OrthoDB" id="9887637at2"/>
<dbReference type="Proteomes" id="UP000320421">
    <property type="component" value="Chromosome"/>
</dbReference>
<feature type="transmembrane region" description="Helical" evidence="1">
    <location>
        <begin position="17"/>
        <end position="33"/>
    </location>
</feature>
<gene>
    <name evidence="2" type="ORF">HG66A1_30750</name>
</gene>
<evidence type="ECO:0000313" key="3">
    <source>
        <dbReference type="Proteomes" id="UP000320421"/>
    </source>
</evidence>
<dbReference type="AlphaFoldDB" id="A0A517PPG9"/>
<keyword evidence="3" id="KW-1185">Reference proteome</keyword>
<accession>A0A517PPG9</accession>
<dbReference type="RefSeq" id="WP_145185343.1">
    <property type="nucleotide sequence ID" value="NZ_CP036266.1"/>
</dbReference>
<name>A0A517PPG9_9PLAN</name>
<proteinExistence type="predicted"/>
<reference evidence="2 3" key="1">
    <citation type="submission" date="2019-02" db="EMBL/GenBank/DDBJ databases">
        <title>Deep-cultivation of Planctomycetes and their phenomic and genomic characterization uncovers novel biology.</title>
        <authorList>
            <person name="Wiegand S."/>
            <person name="Jogler M."/>
            <person name="Boedeker C."/>
            <person name="Pinto D."/>
            <person name="Vollmers J."/>
            <person name="Rivas-Marin E."/>
            <person name="Kohn T."/>
            <person name="Peeters S.H."/>
            <person name="Heuer A."/>
            <person name="Rast P."/>
            <person name="Oberbeckmann S."/>
            <person name="Bunk B."/>
            <person name="Jeske O."/>
            <person name="Meyerdierks A."/>
            <person name="Storesund J.E."/>
            <person name="Kallscheuer N."/>
            <person name="Luecker S."/>
            <person name="Lage O.M."/>
            <person name="Pohl T."/>
            <person name="Merkel B.J."/>
            <person name="Hornburger P."/>
            <person name="Mueller R.-W."/>
            <person name="Bruemmer F."/>
            <person name="Labrenz M."/>
            <person name="Spormann A.M."/>
            <person name="Op den Camp H."/>
            <person name="Overmann J."/>
            <person name="Amann R."/>
            <person name="Jetten M.S.M."/>
            <person name="Mascher T."/>
            <person name="Medema M.H."/>
            <person name="Devos D.P."/>
            <person name="Kaster A.-K."/>
            <person name="Ovreas L."/>
            <person name="Rohde M."/>
            <person name="Galperin M.Y."/>
            <person name="Jogler C."/>
        </authorList>
    </citation>
    <scope>NUCLEOTIDE SEQUENCE [LARGE SCALE GENOMIC DNA]</scope>
    <source>
        <strain evidence="2 3">HG66A1</strain>
    </source>
</reference>
<evidence type="ECO:0000256" key="1">
    <source>
        <dbReference type="SAM" id="Phobius"/>
    </source>
</evidence>
<keyword evidence="1" id="KW-1133">Transmembrane helix</keyword>
<keyword evidence="1" id="KW-0472">Membrane</keyword>
<dbReference type="EMBL" id="CP036266">
    <property type="protein sequence ID" value="QDT21276.1"/>
    <property type="molecule type" value="Genomic_DNA"/>
</dbReference>